<accession>A0A5S9MI87</accession>
<name>A0A5S9MI87_BACIA</name>
<evidence type="ECO:0000313" key="1">
    <source>
        <dbReference type="EMBL" id="BBP93157.1"/>
    </source>
</evidence>
<dbReference type="EMBL" id="AP021906">
    <property type="protein sequence ID" value="BBP93157.1"/>
    <property type="molecule type" value="Genomic_DNA"/>
</dbReference>
<proteinExistence type="predicted"/>
<gene>
    <name evidence="1" type="ORF">BsIDN1_67750</name>
</gene>
<reference evidence="1 2" key="1">
    <citation type="submission" date="2019-12" db="EMBL/GenBank/DDBJ databases">
        <title>Full genome sequence of a Bacillus safensis strain isolated from commercially available natto in Indonesia.</title>
        <authorList>
            <person name="Yoshida M."/>
            <person name="Uomi M."/>
            <person name="Waturangi D."/>
            <person name="Ekaputri J.J."/>
            <person name="Setiamarga D.H.E."/>
        </authorList>
    </citation>
    <scope>NUCLEOTIDE SEQUENCE [LARGE SCALE GENOMIC DNA]</scope>
    <source>
        <strain evidence="1 2">IDN1</strain>
    </source>
</reference>
<evidence type="ECO:0000313" key="2">
    <source>
        <dbReference type="Proteomes" id="UP000464658"/>
    </source>
</evidence>
<organism evidence="1 2">
    <name type="scientific">Bacillus safensis</name>
    <dbReference type="NCBI Taxonomy" id="561879"/>
    <lineage>
        <taxon>Bacteria</taxon>
        <taxon>Bacillati</taxon>
        <taxon>Bacillota</taxon>
        <taxon>Bacilli</taxon>
        <taxon>Bacillales</taxon>
        <taxon>Bacillaceae</taxon>
        <taxon>Bacillus</taxon>
    </lineage>
</organism>
<protein>
    <submittedName>
        <fullName evidence="1">Uncharacterized protein</fullName>
    </submittedName>
</protein>
<dbReference type="AlphaFoldDB" id="A0A5S9MI87"/>
<sequence>MNKMSKMPGIARFILLFAPFPSLLPLSVKKRGLKYDDVPCNVLVKKGVWLKEYLTGKPFVFKLSD</sequence>
<dbReference type="Proteomes" id="UP000464658">
    <property type="component" value="Chromosome"/>
</dbReference>